<dbReference type="Pfam" id="PF13639">
    <property type="entry name" value="zf-RING_2"/>
    <property type="match status" value="1"/>
</dbReference>
<feature type="compositionally biased region" description="Basic and acidic residues" evidence="5">
    <location>
        <begin position="340"/>
        <end position="349"/>
    </location>
</feature>
<dbReference type="InterPro" id="IPR013083">
    <property type="entry name" value="Znf_RING/FYVE/PHD"/>
</dbReference>
<keyword evidence="6" id="KW-0812">Transmembrane</keyword>
<comment type="caution">
    <text evidence="8">The sequence shown here is derived from an EMBL/GenBank/DDBJ whole genome shotgun (WGS) entry which is preliminary data.</text>
</comment>
<feature type="transmembrane region" description="Helical" evidence="6">
    <location>
        <begin position="68"/>
        <end position="90"/>
    </location>
</feature>
<gene>
    <name evidence="8" type="ORF">FVE85_9247</name>
</gene>
<feature type="region of interest" description="Disordered" evidence="5">
    <location>
        <begin position="336"/>
        <end position="391"/>
    </location>
</feature>
<evidence type="ECO:0000256" key="5">
    <source>
        <dbReference type="SAM" id="MobiDB-lite"/>
    </source>
</evidence>
<keyword evidence="6" id="KW-0472">Membrane</keyword>
<protein>
    <submittedName>
        <fullName evidence="8">E3 ubiquitin protein ligase RIE1</fullName>
    </submittedName>
</protein>
<dbReference type="SMART" id="SM00744">
    <property type="entry name" value="RINGv"/>
    <property type="match status" value="1"/>
</dbReference>
<evidence type="ECO:0000256" key="6">
    <source>
        <dbReference type="SAM" id="Phobius"/>
    </source>
</evidence>
<dbReference type="PANTHER" id="PTHR46225:SF19">
    <property type="entry name" value="RING-TYPE DOMAIN-CONTAINING PROTEIN"/>
    <property type="match status" value="1"/>
</dbReference>
<reference evidence="9" key="1">
    <citation type="journal article" date="2019" name="Nat. Commun.">
        <title>Expansion of phycobilisome linker gene families in mesophilic red algae.</title>
        <authorList>
            <person name="Lee J."/>
            <person name="Kim D."/>
            <person name="Bhattacharya D."/>
            <person name="Yoon H.S."/>
        </authorList>
    </citation>
    <scope>NUCLEOTIDE SEQUENCE [LARGE SCALE GENOMIC DNA]</scope>
    <source>
        <strain evidence="9">CCMP 1328</strain>
    </source>
</reference>
<keyword evidence="3" id="KW-0862">Zinc</keyword>
<evidence type="ECO:0000259" key="7">
    <source>
        <dbReference type="PROSITE" id="PS50089"/>
    </source>
</evidence>
<name>A0A5J4YP56_PORPP</name>
<accession>A0A5J4YP56</accession>
<keyword evidence="9" id="KW-1185">Reference proteome</keyword>
<dbReference type="Proteomes" id="UP000324585">
    <property type="component" value="Unassembled WGS sequence"/>
</dbReference>
<dbReference type="GO" id="GO:0008270">
    <property type="term" value="F:zinc ion binding"/>
    <property type="evidence" value="ECO:0007669"/>
    <property type="project" value="UniProtKB-KW"/>
</dbReference>
<sequence length="391" mass="42107">MADVEAQMVRERLAEPAAGNAGDGAEANDGGQDAEIDAAPVSPSTSRARRLRDRALAVLLPERESVTWLDVVSLVYLFAFIIASIVVLVLEYHKPCDKPLKEWLIVNVSLSVAYLVLKRIGTDPPQSENAGVKALCKILSILYRLVAWTSIVWFYVGFFWVIESNTCTQTAPGIFNLSVVLIAINLALAVASLCFACCICTLVMRRDFRDTYTDGGQSAGGSMSKGEIDGVPEVTFQPGMYSDEDCLCAICLCEYEPDEKLRVLPCNHVFHSTCVDTWLGRSRQCPVCKQEIVTDSANARGTEPSADASSAIASSHAEEGIDVAAAMSAGDSLMVPEASENERTPEQADNHAPLVDEETRDSGDVALAARHEASGTEEESAASPVDPVDRV</sequence>
<dbReference type="EMBL" id="VRMN01000008">
    <property type="protein sequence ID" value="KAA8492975.1"/>
    <property type="molecule type" value="Genomic_DNA"/>
</dbReference>
<evidence type="ECO:0000256" key="3">
    <source>
        <dbReference type="ARBA" id="ARBA00022833"/>
    </source>
</evidence>
<dbReference type="SUPFAM" id="SSF57850">
    <property type="entry name" value="RING/U-box"/>
    <property type="match status" value="1"/>
</dbReference>
<evidence type="ECO:0000256" key="2">
    <source>
        <dbReference type="ARBA" id="ARBA00022771"/>
    </source>
</evidence>
<proteinExistence type="predicted"/>
<evidence type="ECO:0000256" key="1">
    <source>
        <dbReference type="ARBA" id="ARBA00022723"/>
    </source>
</evidence>
<dbReference type="AlphaFoldDB" id="A0A5J4YP56"/>
<feature type="transmembrane region" description="Helical" evidence="6">
    <location>
        <begin position="174"/>
        <end position="203"/>
    </location>
</feature>
<feature type="region of interest" description="Disordered" evidence="5">
    <location>
        <begin position="13"/>
        <end position="45"/>
    </location>
</feature>
<dbReference type="SMART" id="SM00184">
    <property type="entry name" value="RING"/>
    <property type="match status" value="1"/>
</dbReference>
<feature type="transmembrane region" description="Helical" evidence="6">
    <location>
        <begin position="141"/>
        <end position="162"/>
    </location>
</feature>
<dbReference type="PROSITE" id="PS50089">
    <property type="entry name" value="ZF_RING_2"/>
    <property type="match status" value="1"/>
</dbReference>
<keyword evidence="6" id="KW-1133">Transmembrane helix</keyword>
<dbReference type="CDD" id="cd16454">
    <property type="entry name" value="RING-H2_PA-TM-RING"/>
    <property type="match status" value="1"/>
</dbReference>
<dbReference type="InterPro" id="IPR001841">
    <property type="entry name" value="Znf_RING"/>
</dbReference>
<dbReference type="OMA" id="IETRERW"/>
<dbReference type="InterPro" id="IPR011016">
    <property type="entry name" value="Znf_RING-CH"/>
</dbReference>
<evidence type="ECO:0000256" key="4">
    <source>
        <dbReference type="PROSITE-ProRule" id="PRU00175"/>
    </source>
</evidence>
<feature type="domain" description="RING-type" evidence="7">
    <location>
        <begin position="248"/>
        <end position="289"/>
    </location>
</feature>
<evidence type="ECO:0000313" key="8">
    <source>
        <dbReference type="EMBL" id="KAA8492975.1"/>
    </source>
</evidence>
<evidence type="ECO:0000313" key="9">
    <source>
        <dbReference type="Proteomes" id="UP000324585"/>
    </source>
</evidence>
<organism evidence="8 9">
    <name type="scientific">Porphyridium purpureum</name>
    <name type="common">Red alga</name>
    <name type="synonym">Porphyridium cruentum</name>
    <dbReference type="NCBI Taxonomy" id="35688"/>
    <lineage>
        <taxon>Eukaryota</taxon>
        <taxon>Rhodophyta</taxon>
        <taxon>Bangiophyceae</taxon>
        <taxon>Porphyridiales</taxon>
        <taxon>Porphyridiaceae</taxon>
        <taxon>Porphyridium</taxon>
    </lineage>
</organism>
<feature type="compositionally biased region" description="Low complexity" evidence="5">
    <location>
        <begin position="15"/>
        <end position="33"/>
    </location>
</feature>
<keyword evidence="2 4" id="KW-0863">Zinc-finger</keyword>
<dbReference type="OrthoDB" id="5692at2759"/>
<dbReference type="Gene3D" id="3.30.40.10">
    <property type="entry name" value="Zinc/RING finger domain, C3HC4 (zinc finger)"/>
    <property type="match status" value="1"/>
</dbReference>
<dbReference type="PANTHER" id="PTHR46225">
    <property type="entry name" value="C3H4 TYPE ZINC FINGER PROTEIN"/>
    <property type="match status" value="1"/>
</dbReference>
<keyword evidence="1" id="KW-0479">Metal-binding</keyword>